<reference evidence="2" key="1">
    <citation type="journal article" date="2014" name="Front. Microbiol.">
        <title>High frequency of phylogenetically diverse reductive dehalogenase-homologous genes in deep subseafloor sedimentary metagenomes.</title>
        <authorList>
            <person name="Kawai M."/>
            <person name="Futagami T."/>
            <person name="Toyoda A."/>
            <person name="Takaki Y."/>
            <person name="Nishi S."/>
            <person name="Hori S."/>
            <person name="Arai W."/>
            <person name="Tsubouchi T."/>
            <person name="Morono Y."/>
            <person name="Uchiyama I."/>
            <person name="Ito T."/>
            <person name="Fujiyama A."/>
            <person name="Inagaki F."/>
            <person name="Takami H."/>
        </authorList>
    </citation>
    <scope>NUCLEOTIDE SEQUENCE</scope>
    <source>
        <strain evidence="2">Expedition CK06-06</strain>
    </source>
</reference>
<dbReference type="PANTHER" id="PTHR43272">
    <property type="entry name" value="LONG-CHAIN-FATTY-ACID--COA LIGASE"/>
    <property type="match status" value="1"/>
</dbReference>
<feature type="non-terminal residue" evidence="2">
    <location>
        <position position="1"/>
    </location>
</feature>
<dbReference type="InterPro" id="IPR042099">
    <property type="entry name" value="ANL_N_sf"/>
</dbReference>
<dbReference type="Gene3D" id="3.30.300.30">
    <property type="match status" value="1"/>
</dbReference>
<comment type="catalytic activity">
    <reaction evidence="1">
        <text>a long-chain fatty acid + ATP + CoA = a long-chain fatty acyl-CoA + AMP + diphosphate</text>
        <dbReference type="Rhea" id="RHEA:15421"/>
        <dbReference type="ChEBI" id="CHEBI:30616"/>
        <dbReference type="ChEBI" id="CHEBI:33019"/>
        <dbReference type="ChEBI" id="CHEBI:57287"/>
        <dbReference type="ChEBI" id="CHEBI:57560"/>
        <dbReference type="ChEBI" id="CHEBI:83139"/>
        <dbReference type="ChEBI" id="CHEBI:456215"/>
        <dbReference type="EC" id="6.2.1.3"/>
    </reaction>
    <physiologicalReaction direction="left-to-right" evidence="1">
        <dbReference type="Rhea" id="RHEA:15422"/>
    </physiologicalReaction>
</comment>
<proteinExistence type="predicted"/>
<evidence type="ECO:0000256" key="1">
    <source>
        <dbReference type="ARBA" id="ARBA00024484"/>
    </source>
</evidence>
<dbReference type="Gene3D" id="3.40.50.12780">
    <property type="entry name" value="N-terminal domain of ligase-like"/>
    <property type="match status" value="1"/>
</dbReference>
<dbReference type="PANTHER" id="PTHR43272:SF52">
    <property type="entry name" value="AMP-DEPENDENT SYNTHETASE_LIGASE DOMAIN-CONTAINING PROTEIN"/>
    <property type="match status" value="1"/>
</dbReference>
<organism evidence="2">
    <name type="scientific">marine sediment metagenome</name>
    <dbReference type="NCBI Taxonomy" id="412755"/>
    <lineage>
        <taxon>unclassified sequences</taxon>
        <taxon>metagenomes</taxon>
        <taxon>ecological metagenomes</taxon>
    </lineage>
</organism>
<dbReference type="InterPro" id="IPR045851">
    <property type="entry name" value="AMP-bd_C_sf"/>
</dbReference>
<dbReference type="GO" id="GO:0016020">
    <property type="term" value="C:membrane"/>
    <property type="evidence" value="ECO:0007669"/>
    <property type="project" value="TreeGrafter"/>
</dbReference>
<dbReference type="AlphaFoldDB" id="X1UL01"/>
<accession>X1UL01</accession>
<evidence type="ECO:0000313" key="2">
    <source>
        <dbReference type="EMBL" id="GAJ04282.1"/>
    </source>
</evidence>
<dbReference type="GO" id="GO:0004467">
    <property type="term" value="F:long-chain fatty acid-CoA ligase activity"/>
    <property type="evidence" value="ECO:0007669"/>
    <property type="project" value="UniProtKB-EC"/>
</dbReference>
<dbReference type="EMBL" id="BARW01027634">
    <property type="protein sequence ID" value="GAJ04282.1"/>
    <property type="molecule type" value="Genomic_DNA"/>
</dbReference>
<comment type="caution">
    <text evidence="2">The sequence shown here is derived from an EMBL/GenBank/DDBJ whole genome shotgun (WGS) entry which is preliminary data.</text>
</comment>
<dbReference type="SUPFAM" id="SSF56801">
    <property type="entry name" value="Acetyl-CoA synthetase-like"/>
    <property type="match status" value="1"/>
</dbReference>
<name>X1UL01_9ZZZZ</name>
<protein>
    <submittedName>
        <fullName evidence="2">Uncharacterized protein</fullName>
    </submittedName>
</protein>
<gene>
    <name evidence="2" type="ORF">S12H4_44795</name>
</gene>
<sequence length="169" mass="19104">KNPKATRAIITTDDQSVRWLHTGDLGYLDSDGNLFITGRKKYLIVLPGGKNVTPELVESALSQAQYVGEILVVPNLRKDSVGIEQETIRAIVRPALDVIETSTSFSYSDLVKQPQVLKTLVWQSVNECQKQSRRLSSYEKVSSHHLEIRIDEFQKTSTGKIKREVYMKV</sequence>